<accession>A0A3M7RRF9</accession>
<protein>
    <submittedName>
        <fullName evidence="1">Uncharacterized protein</fullName>
    </submittedName>
</protein>
<name>A0A3M7RRF9_BRAPC</name>
<evidence type="ECO:0000313" key="1">
    <source>
        <dbReference type="EMBL" id="RNA25925.1"/>
    </source>
</evidence>
<sequence length="59" mass="6836">MKNEKFKLKVKIRKMNNIDLPNSSSIHLKSILSMNKLIEFSVKKPTNITMSIDFNKIGE</sequence>
<dbReference type="EMBL" id="REGN01002835">
    <property type="protein sequence ID" value="RNA25925.1"/>
    <property type="molecule type" value="Genomic_DNA"/>
</dbReference>
<gene>
    <name evidence="1" type="ORF">BpHYR1_032561</name>
</gene>
<reference evidence="1 2" key="1">
    <citation type="journal article" date="2018" name="Sci. Rep.">
        <title>Genomic signatures of local adaptation to the degree of environmental predictability in rotifers.</title>
        <authorList>
            <person name="Franch-Gras L."/>
            <person name="Hahn C."/>
            <person name="Garcia-Roger E.M."/>
            <person name="Carmona M.J."/>
            <person name="Serra M."/>
            <person name="Gomez A."/>
        </authorList>
    </citation>
    <scope>NUCLEOTIDE SEQUENCE [LARGE SCALE GENOMIC DNA]</scope>
    <source>
        <strain evidence="1">HYR1</strain>
    </source>
</reference>
<comment type="caution">
    <text evidence="1">The sequence shown here is derived from an EMBL/GenBank/DDBJ whole genome shotgun (WGS) entry which is preliminary data.</text>
</comment>
<keyword evidence="2" id="KW-1185">Reference proteome</keyword>
<dbReference type="Proteomes" id="UP000276133">
    <property type="component" value="Unassembled WGS sequence"/>
</dbReference>
<evidence type="ECO:0000313" key="2">
    <source>
        <dbReference type="Proteomes" id="UP000276133"/>
    </source>
</evidence>
<organism evidence="1 2">
    <name type="scientific">Brachionus plicatilis</name>
    <name type="common">Marine rotifer</name>
    <name type="synonym">Brachionus muelleri</name>
    <dbReference type="NCBI Taxonomy" id="10195"/>
    <lineage>
        <taxon>Eukaryota</taxon>
        <taxon>Metazoa</taxon>
        <taxon>Spiralia</taxon>
        <taxon>Gnathifera</taxon>
        <taxon>Rotifera</taxon>
        <taxon>Eurotatoria</taxon>
        <taxon>Monogononta</taxon>
        <taxon>Pseudotrocha</taxon>
        <taxon>Ploima</taxon>
        <taxon>Brachionidae</taxon>
        <taxon>Brachionus</taxon>
    </lineage>
</organism>
<dbReference type="AlphaFoldDB" id="A0A3M7RRF9"/>
<proteinExistence type="predicted"/>